<reference evidence="2 3" key="1">
    <citation type="submission" date="2018-02" db="EMBL/GenBank/DDBJ databases">
        <title>Genome sequence of the basidiomycete white-rot fungus Phlebia centrifuga.</title>
        <authorList>
            <person name="Granchi Z."/>
            <person name="Peng M."/>
            <person name="de Vries R.P."/>
            <person name="Hilden K."/>
            <person name="Makela M.R."/>
            <person name="Grigoriev I."/>
            <person name="Riley R."/>
        </authorList>
    </citation>
    <scope>NUCLEOTIDE SEQUENCE [LARGE SCALE GENOMIC DNA]</scope>
    <source>
        <strain evidence="2 3">FBCC195</strain>
    </source>
</reference>
<sequence>MQFDFTFTGPPFFDQTNQLHSSLFFTDFPSTAPAVFHHPPYFRFHLPNVASSSRALYGGTAHGMSIPTNMSCTDSENVASISASSSPTDSVISSDMQHPAVAPESVHVVCNAPLVAPVPLPYHSPTFLQFDLPDDDEDLSHPPYVFRPHKRKREDEDTDSNKFVIMKRRAATDGDRSSRRPPGVGVYPSTQRPPLRPYATPMTAPKQYKHR</sequence>
<name>A0A2R6PNH3_9APHY</name>
<comment type="caution">
    <text evidence="2">The sequence shown here is derived from an EMBL/GenBank/DDBJ whole genome shotgun (WGS) entry which is preliminary data.</text>
</comment>
<evidence type="ECO:0000313" key="2">
    <source>
        <dbReference type="EMBL" id="PSR94130.1"/>
    </source>
</evidence>
<protein>
    <submittedName>
        <fullName evidence="2">Uncharacterized protein</fullName>
    </submittedName>
</protein>
<gene>
    <name evidence="2" type="ORF">PHLCEN_2v4558</name>
</gene>
<dbReference type="Proteomes" id="UP000186601">
    <property type="component" value="Unassembled WGS sequence"/>
</dbReference>
<keyword evidence="3" id="KW-1185">Reference proteome</keyword>
<accession>A0A2R6PNH3</accession>
<dbReference type="OrthoDB" id="3029761at2759"/>
<dbReference type="EMBL" id="MLYV02000463">
    <property type="protein sequence ID" value="PSR94130.1"/>
    <property type="molecule type" value="Genomic_DNA"/>
</dbReference>
<feature type="region of interest" description="Disordered" evidence="1">
    <location>
        <begin position="138"/>
        <end position="211"/>
    </location>
</feature>
<evidence type="ECO:0000256" key="1">
    <source>
        <dbReference type="SAM" id="MobiDB-lite"/>
    </source>
</evidence>
<proteinExistence type="predicted"/>
<evidence type="ECO:0000313" key="3">
    <source>
        <dbReference type="Proteomes" id="UP000186601"/>
    </source>
</evidence>
<dbReference type="AlphaFoldDB" id="A0A2R6PNH3"/>
<organism evidence="2 3">
    <name type="scientific">Hermanssonia centrifuga</name>
    <dbReference type="NCBI Taxonomy" id="98765"/>
    <lineage>
        <taxon>Eukaryota</taxon>
        <taxon>Fungi</taxon>
        <taxon>Dikarya</taxon>
        <taxon>Basidiomycota</taxon>
        <taxon>Agaricomycotina</taxon>
        <taxon>Agaricomycetes</taxon>
        <taxon>Polyporales</taxon>
        <taxon>Meruliaceae</taxon>
        <taxon>Hermanssonia</taxon>
    </lineage>
</organism>